<keyword evidence="1" id="KW-0732">Signal</keyword>
<evidence type="ECO:0000313" key="4">
    <source>
        <dbReference type="Proteomes" id="UP000028712"/>
    </source>
</evidence>
<gene>
    <name evidence="3" type="ORF">B0A62_20975</name>
    <name evidence="2" type="ORF">IW20_20830</name>
</gene>
<feature type="signal peptide" evidence="1">
    <location>
        <begin position="1"/>
        <end position="27"/>
    </location>
</feature>
<dbReference type="eggNOG" id="ENOG5032SEA">
    <property type="taxonomic scope" value="Bacteria"/>
</dbReference>
<name>A0A086A192_FLAHY</name>
<reference evidence="3 5" key="2">
    <citation type="submission" date="2016-11" db="EMBL/GenBank/DDBJ databases">
        <title>Whole genomes of Flavobacteriaceae.</title>
        <authorList>
            <person name="Stine C."/>
            <person name="Li C."/>
            <person name="Tadesse D."/>
        </authorList>
    </citation>
    <scope>NUCLEOTIDE SEQUENCE [LARGE SCALE GENOMIC DNA]</scope>
    <source>
        <strain evidence="3 5">ATCC 29551</strain>
    </source>
</reference>
<dbReference type="STRING" id="991.IW20_20830"/>
<dbReference type="Proteomes" id="UP000198424">
    <property type="component" value="Unassembled WGS sequence"/>
</dbReference>
<reference evidence="2 4" key="1">
    <citation type="submission" date="2014-07" db="EMBL/GenBank/DDBJ databases">
        <title>Genome of Flavobacterium hydatis DSM 2063.</title>
        <authorList>
            <person name="Pipes S.E."/>
            <person name="Stropko S.J."/>
            <person name="Newman J.D."/>
        </authorList>
    </citation>
    <scope>NUCLEOTIDE SEQUENCE [LARGE SCALE GENOMIC DNA]</scope>
    <source>
        <strain evidence="2 4">DSM 2063</strain>
    </source>
</reference>
<comment type="caution">
    <text evidence="2">The sequence shown here is derived from an EMBL/GenBank/DDBJ whole genome shotgun (WGS) entry which is preliminary data.</text>
</comment>
<evidence type="ECO:0000313" key="2">
    <source>
        <dbReference type="EMBL" id="KFF10456.1"/>
    </source>
</evidence>
<dbReference type="OrthoDB" id="1377352at2"/>
<dbReference type="AlphaFoldDB" id="A0A086A192"/>
<evidence type="ECO:0000256" key="1">
    <source>
        <dbReference type="SAM" id="SignalP"/>
    </source>
</evidence>
<evidence type="ECO:0000313" key="3">
    <source>
        <dbReference type="EMBL" id="OXA89408.1"/>
    </source>
</evidence>
<sequence>MKNYINQMQKMILAVILCLLSFGSVFAQVETAKIKDGTISGGATKAKDGAIFELESNNKGMLISRLTTAQRNAIPTANLSNGLLIFNTNSNCFDYWDSLRVQWLSMCGTPPPAVFDVSAAQCSLVIANGTYKQGVTLSGDNTLTVPVTVTQAGTYTMTATTANGYYFEASGNFPSAGVYDITLKGTGRPNSGYDAGDPGDVVTVILNGVVCNCTPHIYIEKANVDFAISCGSLTRLGSYNIGIPLTGENKLTLDVNVSNTGFWSMKTNTVNGYSFMGQGTFTKTGLQTVELLGTGAPIASGTDLFDIISNASTVAGGSCTGISVIVAPVAFTMDCAGATQSGVYMQNVALNSTNNTITLPVNVTATGATTISTNTVNGVSFTSGPIVLTKLGADTVVLRGTGTPTSGATAELTVTGTQAATATCYYNLTIAKQPIAFTMTCNSISTSGSYVPNVAMTGENSMAVPVNVTYVGDYNISTNTLNGISFSATGTFTTTGNQTITLKASGTPTAGGSYSYTISTNSTSSSVTCSKAILFTYRPMVVAGIGDGLYNPGSVNNGQTSYAVLNNATNFGTTGKVQILQGLKLLTYGAPSATVLKGYINRDNTDIIHIAYNFQPNADVIAVLADFVKNKKGVVIFASERDANIPNVINGILGANVSTVAANNGVGRNITDLANIADPILNGPFGNTAGLNMGGDVDNSIFLTTAPANSTVLATEKGSSKVFSFRDNTYGFVFIGDAGYNAGVVNNNQNGNYPAKMLAGGVPAAKANYGYDSNVTVYNSIFYANLFAWAVDFVQNNTVQTYKLP</sequence>
<dbReference type="EMBL" id="JPRM01000039">
    <property type="protein sequence ID" value="KFF10456.1"/>
    <property type="molecule type" value="Genomic_DNA"/>
</dbReference>
<keyword evidence="5" id="KW-1185">Reference proteome</keyword>
<dbReference type="Proteomes" id="UP000028712">
    <property type="component" value="Unassembled WGS sequence"/>
</dbReference>
<feature type="chain" id="PRO_5001801945" evidence="1">
    <location>
        <begin position="28"/>
        <end position="805"/>
    </location>
</feature>
<protein>
    <submittedName>
        <fullName evidence="2">Uncharacterized protein</fullName>
    </submittedName>
</protein>
<dbReference type="RefSeq" id="WP_035626752.1">
    <property type="nucleotide sequence ID" value="NZ_JBEWQG010000041.1"/>
</dbReference>
<evidence type="ECO:0000313" key="5">
    <source>
        <dbReference type="Proteomes" id="UP000198424"/>
    </source>
</evidence>
<proteinExistence type="predicted"/>
<organism evidence="2 4">
    <name type="scientific">Flavobacterium hydatis</name>
    <name type="common">Cytophaga aquatilis</name>
    <dbReference type="NCBI Taxonomy" id="991"/>
    <lineage>
        <taxon>Bacteria</taxon>
        <taxon>Pseudomonadati</taxon>
        <taxon>Bacteroidota</taxon>
        <taxon>Flavobacteriia</taxon>
        <taxon>Flavobacteriales</taxon>
        <taxon>Flavobacteriaceae</taxon>
        <taxon>Flavobacterium</taxon>
    </lineage>
</organism>
<accession>A0A086A192</accession>
<dbReference type="EMBL" id="MUGY01000031">
    <property type="protein sequence ID" value="OXA89408.1"/>
    <property type="molecule type" value="Genomic_DNA"/>
</dbReference>